<dbReference type="SUPFAM" id="SSF53335">
    <property type="entry name" value="S-adenosyl-L-methionine-dependent methyltransferases"/>
    <property type="match status" value="1"/>
</dbReference>
<dbReference type="EMBL" id="JAAIYP010000039">
    <property type="protein sequence ID" value="NFV81185.1"/>
    <property type="molecule type" value="Genomic_DNA"/>
</dbReference>
<dbReference type="AlphaFoldDB" id="A0A7C9QUX9"/>
<protein>
    <submittedName>
        <fullName evidence="1">Methyltransferase domain-containing protein</fullName>
    </submittedName>
</protein>
<keyword evidence="2" id="KW-1185">Reference proteome</keyword>
<keyword evidence="1" id="KW-0808">Transferase</keyword>
<reference evidence="1 2" key="1">
    <citation type="submission" date="2020-02" db="EMBL/GenBank/DDBJ databases">
        <authorList>
            <person name="Dziuba M."/>
            <person name="Kuznetsov B."/>
            <person name="Mardanov A."/>
            <person name="Ravin N."/>
            <person name="Grouzdev D."/>
        </authorList>
    </citation>
    <scope>NUCLEOTIDE SEQUENCE [LARGE SCALE GENOMIC DNA]</scope>
    <source>
        <strain evidence="1 2">SpK</strain>
    </source>
</reference>
<dbReference type="Gene3D" id="3.40.50.150">
    <property type="entry name" value="Vaccinia Virus protein VP39"/>
    <property type="match status" value="1"/>
</dbReference>
<dbReference type="PANTHER" id="PTHR43861">
    <property type="entry name" value="TRANS-ACONITATE 2-METHYLTRANSFERASE-RELATED"/>
    <property type="match status" value="1"/>
</dbReference>
<dbReference type="RefSeq" id="WP_163680848.1">
    <property type="nucleotide sequence ID" value="NZ_JAAIYP010000039.1"/>
</dbReference>
<dbReference type="GO" id="GO:0032259">
    <property type="term" value="P:methylation"/>
    <property type="evidence" value="ECO:0007669"/>
    <property type="project" value="UniProtKB-KW"/>
</dbReference>
<comment type="caution">
    <text evidence="1">The sequence shown here is derived from an EMBL/GenBank/DDBJ whole genome shotgun (WGS) entry which is preliminary data.</text>
</comment>
<keyword evidence="1" id="KW-0489">Methyltransferase</keyword>
<dbReference type="InterPro" id="IPR029063">
    <property type="entry name" value="SAM-dependent_MTases_sf"/>
</dbReference>
<proteinExistence type="predicted"/>
<dbReference type="Pfam" id="PF13489">
    <property type="entry name" value="Methyltransf_23"/>
    <property type="match status" value="1"/>
</dbReference>
<evidence type="ECO:0000313" key="2">
    <source>
        <dbReference type="Proteomes" id="UP000480684"/>
    </source>
</evidence>
<sequence length="400" mass="43515">MIPAAAQAVPCAVCGGTRNEPLYRTRRRTGTAVGDVDVVVVQCADCGFAFNSPRLGIEEYRRYYSDTNLASGQVFRDNRPGSYYSRLFAERAAFLVPFLARRSSGLVLDVGCGGGGFLSALDLPSGWRKRGIEPSAKASASARENGLDVVQGFAEDLLPAEAGSVDVLSLISVVEHLWAPADELAAMVSLLRPDGLLFIEVPNTLFPELSLTGFFSFEHVSHFTPHSLWRFLTRLGFAHVVFDPAPTRGIYLRCVAGRDPASFEGAEIMPPADDRDALRGAVARYAEDEARLLEGLERRVGAAFARWRAEGRKVAIYGAGLHTVHLDALYDIRANATLVLDGDPAKQGTTFLGLPVHGPQDIDRLGIDAVLISSQRFTDEIAATVHRHSSRPVEVERCYD</sequence>
<gene>
    <name evidence="1" type="ORF">G4223_13790</name>
</gene>
<accession>A0A7C9QUX9</accession>
<evidence type="ECO:0000313" key="1">
    <source>
        <dbReference type="EMBL" id="NFV81185.1"/>
    </source>
</evidence>
<name>A0A7C9QUX9_9PROT</name>
<dbReference type="Proteomes" id="UP000480684">
    <property type="component" value="Unassembled WGS sequence"/>
</dbReference>
<dbReference type="GO" id="GO:0008168">
    <property type="term" value="F:methyltransferase activity"/>
    <property type="evidence" value="ECO:0007669"/>
    <property type="project" value="UniProtKB-KW"/>
</dbReference>
<dbReference type="CDD" id="cd02440">
    <property type="entry name" value="AdoMet_MTases"/>
    <property type="match status" value="1"/>
</dbReference>
<organism evidence="1 2">
    <name type="scientific">Magnetospirillum aberrantis SpK</name>
    <dbReference type="NCBI Taxonomy" id="908842"/>
    <lineage>
        <taxon>Bacteria</taxon>
        <taxon>Pseudomonadati</taxon>
        <taxon>Pseudomonadota</taxon>
        <taxon>Alphaproteobacteria</taxon>
        <taxon>Rhodospirillales</taxon>
        <taxon>Rhodospirillaceae</taxon>
        <taxon>Magnetospirillum</taxon>
    </lineage>
</organism>
<dbReference type="Gene3D" id="3.40.50.720">
    <property type="entry name" value="NAD(P)-binding Rossmann-like Domain"/>
    <property type="match status" value="1"/>
</dbReference>